<evidence type="ECO:0000256" key="1">
    <source>
        <dbReference type="SAM" id="MobiDB-lite"/>
    </source>
</evidence>
<dbReference type="InterPro" id="IPR003959">
    <property type="entry name" value="ATPase_AAA_core"/>
</dbReference>
<keyword evidence="3" id="KW-0547">Nucleotide-binding</keyword>
<dbReference type="AlphaFoldDB" id="A0A7W9IMS1"/>
<dbReference type="Pfam" id="PF07724">
    <property type="entry name" value="AAA_2"/>
    <property type="match status" value="1"/>
</dbReference>
<evidence type="ECO:0000313" key="3">
    <source>
        <dbReference type="EMBL" id="MBB5823562.1"/>
    </source>
</evidence>
<accession>A0A7W9IMS1</accession>
<dbReference type="Proteomes" id="UP000540685">
    <property type="component" value="Unassembled WGS sequence"/>
</dbReference>
<evidence type="ECO:0000259" key="2">
    <source>
        <dbReference type="Pfam" id="PF07724"/>
    </source>
</evidence>
<feature type="compositionally biased region" description="Basic residues" evidence="1">
    <location>
        <begin position="201"/>
        <end position="212"/>
    </location>
</feature>
<feature type="domain" description="ATPase AAA-type core" evidence="2">
    <location>
        <begin position="3"/>
        <end position="143"/>
    </location>
</feature>
<dbReference type="GO" id="GO:0005524">
    <property type="term" value="F:ATP binding"/>
    <property type="evidence" value="ECO:0007669"/>
    <property type="project" value="UniProtKB-KW"/>
</dbReference>
<sequence length="212" mass="23047">MLQAADYDVGRAETGIVYIDEVDKIARRGENPSITRDVSGEGVQQALLKILEGTVANVPQQGGRKHPHQEFIRIDTTNVLFVCGGAFAGLERIVERRAGRTGAGFGAAIRTGEGREEDALAGVMPEDLLGSGLIPEFVGRLPVVSVLRSPDRAVLRRILTEPRDALIAQYRRLLEMGWSSPRTPSTRSPSRRCCAVPVPGRRGRSSKRCCST</sequence>
<dbReference type="EMBL" id="JACHMP010000001">
    <property type="protein sequence ID" value="MBB5823562.1"/>
    <property type="molecule type" value="Genomic_DNA"/>
</dbReference>
<feature type="region of interest" description="Disordered" evidence="1">
    <location>
        <begin position="179"/>
        <end position="212"/>
    </location>
</feature>
<protein>
    <submittedName>
        <fullName evidence="3">Endopeptidase Clp ATP-binding regulatory subunit ClpX</fullName>
    </submittedName>
</protein>
<name>A0A7W9IMS1_9ACTN</name>
<organism evidence="3 4">
    <name type="scientific">Streptosporangium becharense</name>
    <dbReference type="NCBI Taxonomy" id="1816182"/>
    <lineage>
        <taxon>Bacteria</taxon>
        <taxon>Bacillati</taxon>
        <taxon>Actinomycetota</taxon>
        <taxon>Actinomycetes</taxon>
        <taxon>Streptosporangiales</taxon>
        <taxon>Streptosporangiaceae</taxon>
        <taxon>Streptosporangium</taxon>
    </lineage>
</organism>
<keyword evidence="4" id="KW-1185">Reference proteome</keyword>
<dbReference type="Gene3D" id="3.40.50.300">
    <property type="entry name" value="P-loop containing nucleotide triphosphate hydrolases"/>
    <property type="match status" value="1"/>
</dbReference>
<dbReference type="GO" id="GO:0051301">
    <property type="term" value="P:cell division"/>
    <property type="evidence" value="ECO:0007669"/>
    <property type="project" value="TreeGrafter"/>
</dbReference>
<dbReference type="SUPFAM" id="SSF52540">
    <property type="entry name" value="P-loop containing nucleoside triphosphate hydrolases"/>
    <property type="match status" value="1"/>
</dbReference>
<comment type="caution">
    <text evidence="3">The sequence shown here is derived from an EMBL/GenBank/DDBJ whole genome shotgun (WGS) entry which is preliminary data.</text>
</comment>
<keyword evidence="3" id="KW-0067">ATP-binding</keyword>
<proteinExistence type="predicted"/>
<dbReference type="PANTHER" id="PTHR48102">
    <property type="entry name" value="ATP-DEPENDENT CLP PROTEASE ATP-BINDING SUBUNIT CLPX-LIKE, MITOCHONDRIAL-RELATED"/>
    <property type="match status" value="1"/>
</dbReference>
<dbReference type="PANTHER" id="PTHR48102:SF7">
    <property type="entry name" value="ATP-DEPENDENT CLP PROTEASE ATP-BINDING SUBUNIT CLPX-LIKE, MITOCHONDRIAL"/>
    <property type="match status" value="1"/>
</dbReference>
<gene>
    <name evidence="3" type="ORF">F4562_006624</name>
</gene>
<evidence type="ECO:0000313" key="4">
    <source>
        <dbReference type="Proteomes" id="UP000540685"/>
    </source>
</evidence>
<dbReference type="GO" id="GO:0051603">
    <property type="term" value="P:proteolysis involved in protein catabolic process"/>
    <property type="evidence" value="ECO:0007669"/>
    <property type="project" value="TreeGrafter"/>
</dbReference>
<reference evidence="3 4" key="1">
    <citation type="submission" date="2020-08" db="EMBL/GenBank/DDBJ databases">
        <title>Sequencing the genomes of 1000 actinobacteria strains.</title>
        <authorList>
            <person name="Klenk H.-P."/>
        </authorList>
    </citation>
    <scope>NUCLEOTIDE SEQUENCE [LARGE SCALE GENOMIC DNA]</scope>
    <source>
        <strain evidence="3 4">DSM 46887</strain>
    </source>
</reference>
<dbReference type="GO" id="GO:0016887">
    <property type="term" value="F:ATP hydrolysis activity"/>
    <property type="evidence" value="ECO:0007669"/>
    <property type="project" value="InterPro"/>
</dbReference>
<dbReference type="InterPro" id="IPR050052">
    <property type="entry name" value="ATP-dep_Clp_protease_ClpX"/>
</dbReference>
<dbReference type="GO" id="GO:0009376">
    <property type="term" value="C:HslUV protease complex"/>
    <property type="evidence" value="ECO:0007669"/>
    <property type="project" value="TreeGrafter"/>
</dbReference>
<dbReference type="InterPro" id="IPR027417">
    <property type="entry name" value="P-loop_NTPase"/>
</dbReference>
<feature type="compositionally biased region" description="Low complexity" evidence="1">
    <location>
        <begin position="179"/>
        <end position="192"/>
    </location>
</feature>